<feature type="transmembrane region" description="Helical" evidence="1">
    <location>
        <begin position="195"/>
        <end position="215"/>
    </location>
</feature>
<gene>
    <name evidence="2" type="ORF">SAMN05444401_2231</name>
</gene>
<dbReference type="AlphaFoldDB" id="A0A1M6GSU4"/>
<feature type="transmembrane region" description="Helical" evidence="1">
    <location>
        <begin position="17"/>
        <end position="42"/>
    </location>
</feature>
<accession>A0A1M6GSU4</accession>
<dbReference type="STRING" id="1121298.SAMN05444401_2231"/>
<organism evidence="2 3">
    <name type="scientific">Clostridium amylolyticum</name>
    <dbReference type="NCBI Taxonomy" id="1121298"/>
    <lineage>
        <taxon>Bacteria</taxon>
        <taxon>Bacillati</taxon>
        <taxon>Bacillota</taxon>
        <taxon>Clostridia</taxon>
        <taxon>Eubacteriales</taxon>
        <taxon>Clostridiaceae</taxon>
        <taxon>Clostridium</taxon>
    </lineage>
</organism>
<reference evidence="2 3" key="1">
    <citation type="submission" date="2016-11" db="EMBL/GenBank/DDBJ databases">
        <authorList>
            <person name="Jaros S."/>
            <person name="Januszkiewicz K."/>
            <person name="Wedrychowicz H."/>
        </authorList>
    </citation>
    <scope>NUCLEOTIDE SEQUENCE [LARGE SCALE GENOMIC DNA]</scope>
    <source>
        <strain evidence="2 3">DSM 21864</strain>
    </source>
</reference>
<dbReference type="Pfam" id="PF04854">
    <property type="entry name" value="DUF624"/>
    <property type="match status" value="1"/>
</dbReference>
<feature type="transmembrane region" description="Helical" evidence="1">
    <location>
        <begin position="126"/>
        <end position="150"/>
    </location>
</feature>
<dbReference type="EMBL" id="FQZO01000003">
    <property type="protein sequence ID" value="SHJ13028.1"/>
    <property type="molecule type" value="Genomic_DNA"/>
</dbReference>
<feature type="transmembrane region" description="Helical" evidence="1">
    <location>
        <begin position="95"/>
        <end position="114"/>
    </location>
</feature>
<sequence length="226" mass="26318">MEEKDFTERGFYKFSNYLWWFLISNFCFVITNLPLIIFVILYPAFSTGMIQIGLSIGLLFTAPAAAALFSTMGKLVRQKDIDAFKDFFKAYKTNFMQSMFIGALQVLILNVLYIDTIYFRNSSLSLLSYIFYFLFIYIIALSTFIFPILSRFYLKTKDIFILSVMYSIKKIFFTVANLLIMIVVGALIINVSSVIVFFVFSVSAFIMMLWQNKVLEDIEEKLKKEE</sequence>
<proteinExistence type="predicted"/>
<dbReference type="Proteomes" id="UP000184080">
    <property type="component" value="Unassembled WGS sequence"/>
</dbReference>
<dbReference type="RefSeq" id="WP_083599847.1">
    <property type="nucleotide sequence ID" value="NZ_FQZO01000003.1"/>
</dbReference>
<dbReference type="InterPro" id="IPR006938">
    <property type="entry name" value="DUF624"/>
</dbReference>
<protein>
    <submittedName>
        <fullName evidence="2">Uncharacterized membrane protein YesL</fullName>
    </submittedName>
</protein>
<evidence type="ECO:0000313" key="3">
    <source>
        <dbReference type="Proteomes" id="UP000184080"/>
    </source>
</evidence>
<keyword evidence="1" id="KW-1133">Transmembrane helix</keyword>
<keyword evidence="3" id="KW-1185">Reference proteome</keyword>
<dbReference type="OrthoDB" id="1975933at2"/>
<keyword evidence="1" id="KW-0472">Membrane</keyword>
<keyword evidence="1" id="KW-0812">Transmembrane</keyword>
<feature type="transmembrane region" description="Helical" evidence="1">
    <location>
        <begin position="48"/>
        <end position="69"/>
    </location>
</feature>
<evidence type="ECO:0000256" key="1">
    <source>
        <dbReference type="SAM" id="Phobius"/>
    </source>
</evidence>
<name>A0A1M6GSU4_9CLOT</name>
<evidence type="ECO:0000313" key="2">
    <source>
        <dbReference type="EMBL" id="SHJ13028.1"/>
    </source>
</evidence>